<dbReference type="OrthoDB" id="2818403at2759"/>
<accession>A0A5C3L063</accession>
<dbReference type="AlphaFoldDB" id="A0A5C3L063"/>
<keyword evidence="1" id="KW-0732">Signal</keyword>
<evidence type="ECO:0000313" key="3">
    <source>
        <dbReference type="Proteomes" id="UP000307440"/>
    </source>
</evidence>
<feature type="signal peptide" evidence="1">
    <location>
        <begin position="1"/>
        <end position="20"/>
    </location>
</feature>
<evidence type="ECO:0000313" key="2">
    <source>
        <dbReference type="EMBL" id="TFK25915.1"/>
    </source>
</evidence>
<reference evidence="2 3" key="1">
    <citation type="journal article" date="2019" name="Nat. Ecol. Evol.">
        <title>Megaphylogeny resolves global patterns of mushroom evolution.</title>
        <authorList>
            <person name="Varga T."/>
            <person name="Krizsan K."/>
            <person name="Foldi C."/>
            <person name="Dima B."/>
            <person name="Sanchez-Garcia M."/>
            <person name="Sanchez-Ramirez S."/>
            <person name="Szollosi G.J."/>
            <person name="Szarkandi J.G."/>
            <person name="Papp V."/>
            <person name="Albert L."/>
            <person name="Andreopoulos W."/>
            <person name="Angelini C."/>
            <person name="Antonin V."/>
            <person name="Barry K.W."/>
            <person name="Bougher N.L."/>
            <person name="Buchanan P."/>
            <person name="Buyck B."/>
            <person name="Bense V."/>
            <person name="Catcheside P."/>
            <person name="Chovatia M."/>
            <person name="Cooper J."/>
            <person name="Damon W."/>
            <person name="Desjardin D."/>
            <person name="Finy P."/>
            <person name="Geml J."/>
            <person name="Haridas S."/>
            <person name="Hughes K."/>
            <person name="Justo A."/>
            <person name="Karasinski D."/>
            <person name="Kautmanova I."/>
            <person name="Kiss B."/>
            <person name="Kocsube S."/>
            <person name="Kotiranta H."/>
            <person name="LaButti K.M."/>
            <person name="Lechner B.E."/>
            <person name="Liimatainen K."/>
            <person name="Lipzen A."/>
            <person name="Lukacs Z."/>
            <person name="Mihaltcheva S."/>
            <person name="Morgado L.N."/>
            <person name="Niskanen T."/>
            <person name="Noordeloos M.E."/>
            <person name="Ohm R.A."/>
            <person name="Ortiz-Santana B."/>
            <person name="Ovrebo C."/>
            <person name="Racz N."/>
            <person name="Riley R."/>
            <person name="Savchenko A."/>
            <person name="Shiryaev A."/>
            <person name="Soop K."/>
            <person name="Spirin V."/>
            <person name="Szebenyi C."/>
            <person name="Tomsovsky M."/>
            <person name="Tulloss R.E."/>
            <person name="Uehling J."/>
            <person name="Grigoriev I.V."/>
            <person name="Vagvolgyi C."/>
            <person name="Papp T."/>
            <person name="Martin F.M."/>
            <person name="Miettinen O."/>
            <person name="Hibbett D.S."/>
            <person name="Nagy L.G."/>
        </authorList>
    </citation>
    <scope>NUCLEOTIDE SEQUENCE [LARGE SCALE GENOMIC DNA]</scope>
    <source>
        <strain evidence="2 3">CBS 121175</strain>
    </source>
</reference>
<evidence type="ECO:0000256" key="1">
    <source>
        <dbReference type="SAM" id="SignalP"/>
    </source>
</evidence>
<keyword evidence="3" id="KW-1185">Reference proteome</keyword>
<sequence>MRFTFTFLLTPAILSLHAAAQRGCEGAVGVLYDGSANCDPATRAAACTWMVPRSCCRKLFHSGSMSHFSDLPEGPAAWAIAPALNALVCGEASRTSRVDPGCLSHDGAKTVYGVFWAFCHDDFKNAPLCRQSAVAKDLSSAPTRPSECDRAVLPDVFYLYDGEGKEAKPYSERVVMFLDQAEAVDWDTRRIKADKMDVFRSVAAVHGDGLNGMQLNALQKLDEDDARRGFLPLKW</sequence>
<organism evidence="2 3">
    <name type="scientific">Coprinopsis marcescibilis</name>
    <name type="common">Agaric fungus</name>
    <name type="synonym">Psathyrella marcescibilis</name>
    <dbReference type="NCBI Taxonomy" id="230819"/>
    <lineage>
        <taxon>Eukaryota</taxon>
        <taxon>Fungi</taxon>
        <taxon>Dikarya</taxon>
        <taxon>Basidiomycota</taxon>
        <taxon>Agaricomycotina</taxon>
        <taxon>Agaricomycetes</taxon>
        <taxon>Agaricomycetidae</taxon>
        <taxon>Agaricales</taxon>
        <taxon>Agaricineae</taxon>
        <taxon>Psathyrellaceae</taxon>
        <taxon>Coprinopsis</taxon>
    </lineage>
</organism>
<name>A0A5C3L063_COPMA</name>
<protein>
    <submittedName>
        <fullName evidence="2">Uncharacterized protein</fullName>
    </submittedName>
</protein>
<feature type="chain" id="PRO_5022860445" evidence="1">
    <location>
        <begin position="21"/>
        <end position="235"/>
    </location>
</feature>
<proteinExistence type="predicted"/>
<gene>
    <name evidence="2" type="ORF">FA15DRAFT_638678</name>
</gene>
<dbReference type="EMBL" id="ML210181">
    <property type="protein sequence ID" value="TFK25915.1"/>
    <property type="molecule type" value="Genomic_DNA"/>
</dbReference>
<dbReference type="Proteomes" id="UP000307440">
    <property type="component" value="Unassembled WGS sequence"/>
</dbReference>